<dbReference type="AlphaFoldDB" id="A0A8S3S8T8"/>
<accession>A0A8S3S8T8</accession>
<comment type="caution">
    <text evidence="3">The sequence shown here is derived from an EMBL/GenBank/DDBJ whole genome shotgun (WGS) entry which is preliminary data.</text>
</comment>
<dbReference type="EMBL" id="CAJPWZ010001447">
    <property type="protein sequence ID" value="CAG2215532.1"/>
    <property type="molecule type" value="Genomic_DNA"/>
</dbReference>
<feature type="region of interest" description="Disordered" evidence="1">
    <location>
        <begin position="322"/>
        <end position="343"/>
    </location>
</feature>
<feature type="signal peptide" evidence="2">
    <location>
        <begin position="1"/>
        <end position="21"/>
    </location>
</feature>
<reference evidence="3" key="1">
    <citation type="submission" date="2021-03" db="EMBL/GenBank/DDBJ databases">
        <authorList>
            <person name="Bekaert M."/>
        </authorList>
    </citation>
    <scope>NUCLEOTIDE SEQUENCE</scope>
</reference>
<sequence length="565" mass="65005">MFFSLIHFVSVALLLLIYTASITVQEVVDLTSENCNTDVLSTRQNKDVQLILRRNESGDVSDIDGCYYIVKLKYSTYMQSRIEVTVSLESILDCEYKVEIYPGDPIINRNIETLDCDSNPSWTGHFPTRAIFLRYVRSVVNTSTYIDNINTRFDKIMTNITFGPCWSCYRTPTIYGIPKKKLTDYCGRDVCAGGRDIELVYTFPNYITYGRCPPCRSIAFDVKDSAQICFKTHQYMFVWGTNLCNAKVKIDNNSVLILKDSLQRKWCLPWNLKDKRVEFTFGDDSSWGCRATVRCNVEIQVIPENKNTYICPIPTPKPKEWSSWTDDFDDTDWNSPSDDDDDDSENQTLIIALIVSCTLIMMCGCFCKYKCKRSRNSEDSEPRQVINMHYMQNSIYQRKADQPTASESSDEGPDISENIRDVRRFPDIETWAASFANDNSETVHDQQLQETMQDNSDLDSHPLASLSENIDDQEIDPPPSYEEFQLQYHVQDAFPLEVPRIFFNDLKEWTKAKEHCECLGGKLVELETSEENDFIKNELMNRITGMNTTTKITNSNNNADFGQAN</sequence>
<dbReference type="CDD" id="cd00037">
    <property type="entry name" value="CLECT"/>
    <property type="match status" value="1"/>
</dbReference>
<gene>
    <name evidence="3" type="ORF">MEDL_29348</name>
</gene>
<name>A0A8S3S8T8_MYTED</name>
<dbReference type="Proteomes" id="UP000683360">
    <property type="component" value="Unassembled WGS sequence"/>
</dbReference>
<keyword evidence="2" id="KW-0732">Signal</keyword>
<evidence type="ECO:0000313" key="3">
    <source>
        <dbReference type="EMBL" id="CAG2215532.1"/>
    </source>
</evidence>
<dbReference type="Gene3D" id="3.10.100.10">
    <property type="entry name" value="Mannose-Binding Protein A, subunit A"/>
    <property type="match status" value="1"/>
</dbReference>
<dbReference type="InterPro" id="IPR016187">
    <property type="entry name" value="CTDL_fold"/>
</dbReference>
<feature type="region of interest" description="Disordered" evidence="1">
    <location>
        <begin position="439"/>
        <end position="463"/>
    </location>
</feature>
<keyword evidence="4" id="KW-1185">Reference proteome</keyword>
<dbReference type="OrthoDB" id="6093476at2759"/>
<evidence type="ECO:0008006" key="5">
    <source>
        <dbReference type="Google" id="ProtNLM"/>
    </source>
</evidence>
<proteinExistence type="predicted"/>
<feature type="region of interest" description="Disordered" evidence="1">
    <location>
        <begin position="398"/>
        <end position="419"/>
    </location>
</feature>
<dbReference type="InterPro" id="IPR016186">
    <property type="entry name" value="C-type_lectin-like/link_sf"/>
</dbReference>
<feature type="chain" id="PRO_5035877485" description="C-type lectin domain-containing protein" evidence="2">
    <location>
        <begin position="22"/>
        <end position="565"/>
    </location>
</feature>
<feature type="compositionally biased region" description="Acidic residues" evidence="1">
    <location>
        <begin position="326"/>
        <end position="343"/>
    </location>
</feature>
<evidence type="ECO:0000256" key="2">
    <source>
        <dbReference type="SAM" id="SignalP"/>
    </source>
</evidence>
<evidence type="ECO:0000256" key="1">
    <source>
        <dbReference type="SAM" id="MobiDB-lite"/>
    </source>
</evidence>
<organism evidence="3 4">
    <name type="scientific">Mytilus edulis</name>
    <name type="common">Blue mussel</name>
    <dbReference type="NCBI Taxonomy" id="6550"/>
    <lineage>
        <taxon>Eukaryota</taxon>
        <taxon>Metazoa</taxon>
        <taxon>Spiralia</taxon>
        <taxon>Lophotrochozoa</taxon>
        <taxon>Mollusca</taxon>
        <taxon>Bivalvia</taxon>
        <taxon>Autobranchia</taxon>
        <taxon>Pteriomorphia</taxon>
        <taxon>Mytilida</taxon>
        <taxon>Mytiloidea</taxon>
        <taxon>Mytilidae</taxon>
        <taxon>Mytilinae</taxon>
        <taxon>Mytilus</taxon>
    </lineage>
</organism>
<feature type="compositionally biased region" description="Polar residues" evidence="1">
    <location>
        <begin position="439"/>
        <end position="455"/>
    </location>
</feature>
<protein>
    <recommendedName>
        <fullName evidence="5">C-type lectin domain-containing protein</fullName>
    </recommendedName>
</protein>
<dbReference type="SUPFAM" id="SSF56436">
    <property type="entry name" value="C-type lectin-like"/>
    <property type="match status" value="1"/>
</dbReference>
<evidence type="ECO:0000313" key="4">
    <source>
        <dbReference type="Proteomes" id="UP000683360"/>
    </source>
</evidence>